<dbReference type="Proteomes" id="UP000324853">
    <property type="component" value="Unassembled WGS sequence"/>
</dbReference>
<evidence type="ECO:0000313" key="1">
    <source>
        <dbReference type="EMBL" id="TYL86325.1"/>
    </source>
</evidence>
<proteinExistence type="predicted"/>
<keyword evidence="2" id="KW-1185">Reference proteome</keyword>
<accession>A0A5S4XA45</accession>
<name>A0A5S4XA45_9BRAD</name>
<dbReference type="AlphaFoldDB" id="A0A5S4XA45"/>
<evidence type="ECO:0008006" key="3">
    <source>
        <dbReference type="Google" id="ProtNLM"/>
    </source>
</evidence>
<gene>
    <name evidence="1" type="ORF">FXB38_07550</name>
</gene>
<comment type="caution">
    <text evidence="1">The sequence shown here is derived from an EMBL/GenBank/DDBJ whole genome shotgun (WGS) entry which is preliminary data.</text>
</comment>
<dbReference type="OrthoDB" id="9829172at2"/>
<reference evidence="1 2" key="1">
    <citation type="submission" date="2019-08" db="EMBL/GenBank/DDBJ databases">
        <title>Bradyrhizobium hipponensis sp. nov., a rhizobium isolated from a Lupinus angustifolius root nodule in Tunisia.</title>
        <authorList>
            <person name="Off K."/>
            <person name="Rejili M."/>
            <person name="Mars M."/>
            <person name="Brachmann A."/>
            <person name="Marin M."/>
        </authorList>
    </citation>
    <scope>NUCLEOTIDE SEQUENCE [LARGE SCALE GENOMIC DNA]</scope>
    <source>
        <strain evidence="1 2">CTAW11</strain>
    </source>
</reference>
<organism evidence="1 2">
    <name type="scientific">Bradyrhizobium cytisi</name>
    <dbReference type="NCBI Taxonomy" id="515489"/>
    <lineage>
        <taxon>Bacteria</taxon>
        <taxon>Pseudomonadati</taxon>
        <taxon>Pseudomonadota</taxon>
        <taxon>Alphaproteobacteria</taxon>
        <taxon>Hyphomicrobiales</taxon>
        <taxon>Nitrobacteraceae</taxon>
        <taxon>Bradyrhizobium</taxon>
    </lineage>
</organism>
<dbReference type="RefSeq" id="WP_148750256.1">
    <property type="nucleotide sequence ID" value="NZ_VSSR01000013.1"/>
</dbReference>
<protein>
    <recommendedName>
        <fullName evidence="3">DUF3617 family protein</fullName>
    </recommendedName>
</protein>
<sequence length="150" mass="16467">MWRVAIIFCLSTVGAAADELPRNLLLKCEGKLTIIINPPTVESLTPRNFDTTLSLRDGELTDTGSAFLNTGNCELKNGVVVCSGKAVYASTVDSGSESRVMKSYINRETGEYNFFMETTRYAGRNATGKKSEGMKYMRNGICRSISKPVF</sequence>
<dbReference type="EMBL" id="VSSR01000013">
    <property type="protein sequence ID" value="TYL86325.1"/>
    <property type="molecule type" value="Genomic_DNA"/>
</dbReference>
<evidence type="ECO:0000313" key="2">
    <source>
        <dbReference type="Proteomes" id="UP000324853"/>
    </source>
</evidence>